<name>A0A0C2YVH0_9AGAM</name>
<feature type="region of interest" description="Disordered" evidence="1">
    <location>
        <begin position="1"/>
        <end position="78"/>
    </location>
</feature>
<feature type="compositionally biased region" description="Low complexity" evidence="1">
    <location>
        <begin position="1"/>
        <end position="13"/>
    </location>
</feature>
<gene>
    <name evidence="2" type="ORF">SCLCIDRAFT_31745</name>
</gene>
<evidence type="ECO:0000256" key="1">
    <source>
        <dbReference type="SAM" id="MobiDB-lite"/>
    </source>
</evidence>
<dbReference type="AlphaFoldDB" id="A0A0C2YVH0"/>
<keyword evidence="3" id="KW-1185">Reference proteome</keyword>
<evidence type="ECO:0000313" key="2">
    <source>
        <dbReference type="EMBL" id="KIM53613.1"/>
    </source>
</evidence>
<dbReference type="InParanoid" id="A0A0C2YVH0"/>
<evidence type="ECO:0000313" key="3">
    <source>
        <dbReference type="Proteomes" id="UP000053989"/>
    </source>
</evidence>
<dbReference type="HOGENOM" id="CLU_937384_0_0_1"/>
<dbReference type="Proteomes" id="UP000053989">
    <property type="component" value="Unassembled WGS sequence"/>
</dbReference>
<reference evidence="2 3" key="1">
    <citation type="submission" date="2014-04" db="EMBL/GenBank/DDBJ databases">
        <authorList>
            <consortium name="DOE Joint Genome Institute"/>
            <person name="Kuo A."/>
            <person name="Kohler A."/>
            <person name="Nagy L.G."/>
            <person name="Floudas D."/>
            <person name="Copeland A."/>
            <person name="Barry K.W."/>
            <person name="Cichocki N."/>
            <person name="Veneault-Fourrey C."/>
            <person name="LaButti K."/>
            <person name="Lindquist E.A."/>
            <person name="Lipzen A."/>
            <person name="Lundell T."/>
            <person name="Morin E."/>
            <person name="Murat C."/>
            <person name="Sun H."/>
            <person name="Tunlid A."/>
            <person name="Henrissat B."/>
            <person name="Grigoriev I.V."/>
            <person name="Hibbett D.S."/>
            <person name="Martin F."/>
            <person name="Nordberg H.P."/>
            <person name="Cantor M.N."/>
            <person name="Hua S.X."/>
        </authorList>
    </citation>
    <scope>NUCLEOTIDE SEQUENCE [LARGE SCALE GENOMIC DNA]</scope>
    <source>
        <strain evidence="2 3">Foug A</strain>
    </source>
</reference>
<protein>
    <submittedName>
        <fullName evidence="2">Uncharacterized protein</fullName>
    </submittedName>
</protein>
<accession>A0A0C2YVH0</accession>
<proteinExistence type="predicted"/>
<organism evidence="2 3">
    <name type="scientific">Scleroderma citrinum Foug A</name>
    <dbReference type="NCBI Taxonomy" id="1036808"/>
    <lineage>
        <taxon>Eukaryota</taxon>
        <taxon>Fungi</taxon>
        <taxon>Dikarya</taxon>
        <taxon>Basidiomycota</taxon>
        <taxon>Agaricomycotina</taxon>
        <taxon>Agaricomycetes</taxon>
        <taxon>Agaricomycetidae</taxon>
        <taxon>Boletales</taxon>
        <taxon>Sclerodermatineae</taxon>
        <taxon>Sclerodermataceae</taxon>
        <taxon>Scleroderma</taxon>
    </lineage>
</organism>
<dbReference type="EMBL" id="KN822175">
    <property type="protein sequence ID" value="KIM53613.1"/>
    <property type="molecule type" value="Genomic_DNA"/>
</dbReference>
<sequence length="297" mass="33189">MSSPSQSPLPSSSPEHKPRHDKKCSGAHPEREHLMSPAACDHRRRDKRWRLPSPSSPSTHESRKCRQSCSRGRGCPTTSSWGAHPDLPFLCHMGTCDACRVYGEHLTLASFRRDEDFLKARQGLEDNLARLLDHSPTATWEWWCHEVDERANCLREENNTFQAKLVSLGVSQQPPTQTQGAGLSSQHNAPPAELFSGGRVQGTMPHQSSTSHWGEIPQSSLPYSRPQVPMPLQRELFLTSSAPAPHESTHIEGDTHMDVNPEQPVLSERISDVERSLNNMEGQLFPDPNGSERCESK</sequence>
<reference evidence="3" key="2">
    <citation type="submission" date="2015-01" db="EMBL/GenBank/DDBJ databases">
        <title>Evolutionary Origins and Diversification of the Mycorrhizal Mutualists.</title>
        <authorList>
            <consortium name="DOE Joint Genome Institute"/>
            <consortium name="Mycorrhizal Genomics Consortium"/>
            <person name="Kohler A."/>
            <person name="Kuo A."/>
            <person name="Nagy L.G."/>
            <person name="Floudas D."/>
            <person name="Copeland A."/>
            <person name="Barry K.W."/>
            <person name="Cichocki N."/>
            <person name="Veneault-Fourrey C."/>
            <person name="LaButti K."/>
            <person name="Lindquist E.A."/>
            <person name="Lipzen A."/>
            <person name="Lundell T."/>
            <person name="Morin E."/>
            <person name="Murat C."/>
            <person name="Riley R."/>
            <person name="Ohm R."/>
            <person name="Sun H."/>
            <person name="Tunlid A."/>
            <person name="Henrissat B."/>
            <person name="Grigoriev I.V."/>
            <person name="Hibbett D.S."/>
            <person name="Martin F."/>
        </authorList>
    </citation>
    <scope>NUCLEOTIDE SEQUENCE [LARGE SCALE GENOMIC DNA]</scope>
    <source>
        <strain evidence="3">Foug A</strain>
    </source>
</reference>